<comment type="caution">
    <text evidence="2">The sequence shown here is derived from an EMBL/GenBank/DDBJ whole genome shotgun (WGS) entry which is preliminary data.</text>
</comment>
<dbReference type="Proteomes" id="UP001501302">
    <property type="component" value="Unassembled WGS sequence"/>
</dbReference>
<feature type="transmembrane region" description="Helical" evidence="1">
    <location>
        <begin position="82"/>
        <end position="100"/>
    </location>
</feature>
<dbReference type="RefSeq" id="WP_345192069.1">
    <property type="nucleotide sequence ID" value="NZ_BAABJJ010000032.1"/>
</dbReference>
<evidence type="ECO:0000256" key="1">
    <source>
        <dbReference type="SAM" id="Phobius"/>
    </source>
</evidence>
<keyword evidence="3" id="KW-1185">Reference proteome</keyword>
<organism evidence="2 3">
    <name type="scientific">Algibacter agarivorans</name>
    <dbReference type="NCBI Taxonomy" id="1109741"/>
    <lineage>
        <taxon>Bacteria</taxon>
        <taxon>Pseudomonadati</taxon>
        <taxon>Bacteroidota</taxon>
        <taxon>Flavobacteriia</taxon>
        <taxon>Flavobacteriales</taxon>
        <taxon>Flavobacteriaceae</taxon>
        <taxon>Algibacter</taxon>
    </lineage>
</organism>
<evidence type="ECO:0000313" key="3">
    <source>
        <dbReference type="Proteomes" id="UP001501302"/>
    </source>
</evidence>
<keyword evidence="1" id="KW-0812">Transmembrane</keyword>
<keyword evidence="1" id="KW-1133">Transmembrane helix</keyword>
<gene>
    <name evidence="2" type="ORF">GCM10023314_21540</name>
</gene>
<evidence type="ECO:0000313" key="2">
    <source>
        <dbReference type="EMBL" id="GAA4947920.1"/>
    </source>
</evidence>
<keyword evidence="1" id="KW-0472">Membrane</keyword>
<name>A0ABP9GM78_9FLAO</name>
<reference evidence="3" key="1">
    <citation type="journal article" date="2019" name="Int. J. Syst. Evol. Microbiol.">
        <title>The Global Catalogue of Microorganisms (GCM) 10K type strain sequencing project: providing services to taxonomists for standard genome sequencing and annotation.</title>
        <authorList>
            <consortium name="The Broad Institute Genomics Platform"/>
            <consortium name="The Broad Institute Genome Sequencing Center for Infectious Disease"/>
            <person name="Wu L."/>
            <person name="Ma J."/>
        </authorList>
    </citation>
    <scope>NUCLEOTIDE SEQUENCE [LARGE SCALE GENOMIC DNA]</scope>
    <source>
        <strain evidence="3">JCM 18285</strain>
    </source>
</reference>
<feature type="transmembrane region" description="Helical" evidence="1">
    <location>
        <begin position="12"/>
        <end position="32"/>
    </location>
</feature>
<protein>
    <submittedName>
        <fullName evidence="2">DoxX family protein</fullName>
    </submittedName>
</protein>
<proteinExistence type="predicted"/>
<sequence length="142" mass="15926">MTRLISSINKNRLLAISIGIIYLWFGTLKFFPELSPADALAKQTISFLTIGVLPEMISILILAIIEVTIGLCLIFNFHLKKVITVAIFHLLLTFIPVLVFPETSFSKSPFVLTLVGQYILKNIVIISALFLIYPLKNYKVDA</sequence>
<accession>A0ABP9GM78</accession>
<dbReference type="EMBL" id="BAABJJ010000032">
    <property type="protein sequence ID" value="GAA4947920.1"/>
    <property type="molecule type" value="Genomic_DNA"/>
</dbReference>
<feature type="transmembrane region" description="Helical" evidence="1">
    <location>
        <begin position="52"/>
        <end position="75"/>
    </location>
</feature>
<feature type="transmembrane region" description="Helical" evidence="1">
    <location>
        <begin position="112"/>
        <end position="133"/>
    </location>
</feature>